<evidence type="ECO:0000256" key="4">
    <source>
        <dbReference type="ARBA" id="ARBA00022723"/>
    </source>
</evidence>
<dbReference type="EMBL" id="JBHPBY010000052">
    <property type="protein sequence ID" value="MFC1849673.1"/>
    <property type="molecule type" value="Genomic_DNA"/>
</dbReference>
<evidence type="ECO:0000259" key="7">
    <source>
        <dbReference type="PROSITE" id="PS51918"/>
    </source>
</evidence>
<dbReference type="Pfam" id="PF13186">
    <property type="entry name" value="SPASM"/>
    <property type="match status" value="1"/>
</dbReference>
<evidence type="ECO:0000256" key="5">
    <source>
        <dbReference type="ARBA" id="ARBA00023004"/>
    </source>
</evidence>
<name>A0ABV6YUB8_UNCC1</name>
<dbReference type="InterPro" id="IPR058240">
    <property type="entry name" value="rSAM_sf"/>
</dbReference>
<evidence type="ECO:0000313" key="9">
    <source>
        <dbReference type="Proteomes" id="UP001594351"/>
    </source>
</evidence>
<dbReference type="CDD" id="cd01335">
    <property type="entry name" value="Radical_SAM"/>
    <property type="match status" value="1"/>
</dbReference>
<keyword evidence="4" id="KW-0479">Metal-binding</keyword>
<dbReference type="SFLD" id="SFLDG01067">
    <property type="entry name" value="SPASM/twitch_domain_containing"/>
    <property type="match status" value="1"/>
</dbReference>
<dbReference type="PANTHER" id="PTHR11228">
    <property type="entry name" value="RADICAL SAM DOMAIN PROTEIN"/>
    <property type="match status" value="1"/>
</dbReference>
<keyword evidence="5" id="KW-0408">Iron</keyword>
<keyword evidence="2" id="KW-0004">4Fe-4S</keyword>
<keyword evidence="6" id="KW-0411">Iron-sulfur</keyword>
<reference evidence="8 9" key="1">
    <citation type="submission" date="2024-09" db="EMBL/GenBank/DDBJ databases">
        <title>Laminarin stimulates single cell rates of sulfate reduction while oxygen inhibits transcriptomic activity in coastal marine sediment.</title>
        <authorList>
            <person name="Lindsay M."/>
            <person name="Orcutt B."/>
            <person name="Emerson D."/>
            <person name="Stepanauskas R."/>
            <person name="D'Angelo T."/>
        </authorList>
    </citation>
    <scope>NUCLEOTIDE SEQUENCE [LARGE SCALE GENOMIC DNA]</scope>
    <source>
        <strain evidence="8">SAG AM-311-K15</strain>
    </source>
</reference>
<keyword evidence="9" id="KW-1185">Reference proteome</keyword>
<dbReference type="Proteomes" id="UP001594351">
    <property type="component" value="Unassembled WGS sequence"/>
</dbReference>
<dbReference type="SUPFAM" id="SSF102114">
    <property type="entry name" value="Radical SAM enzymes"/>
    <property type="match status" value="1"/>
</dbReference>
<dbReference type="SFLD" id="SFLDG01387">
    <property type="entry name" value="BtrN-like_SPASM_domain_contain"/>
    <property type="match status" value="1"/>
</dbReference>
<keyword evidence="3" id="KW-0949">S-adenosyl-L-methionine</keyword>
<accession>A0ABV6YUB8</accession>
<gene>
    <name evidence="8" type="ORF">ACFL27_05630</name>
</gene>
<comment type="caution">
    <text evidence="8">The sequence shown here is derived from an EMBL/GenBank/DDBJ whole genome shotgun (WGS) entry which is preliminary data.</text>
</comment>
<dbReference type="InterPro" id="IPR013785">
    <property type="entry name" value="Aldolase_TIM"/>
</dbReference>
<dbReference type="InterPro" id="IPR023885">
    <property type="entry name" value="4Fe4S-binding_SPASM_dom"/>
</dbReference>
<comment type="cofactor">
    <cofactor evidence="1">
        <name>[4Fe-4S] cluster</name>
        <dbReference type="ChEBI" id="CHEBI:49883"/>
    </cofactor>
</comment>
<dbReference type="InterPro" id="IPR007197">
    <property type="entry name" value="rSAM"/>
</dbReference>
<dbReference type="CDD" id="cd21109">
    <property type="entry name" value="SPASM"/>
    <property type="match status" value="1"/>
</dbReference>
<dbReference type="PANTHER" id="PTHR11228:SF7">
    <property type="entry name" value="PQQA PEPTIDE CYCLASE"/>
    <property type="match status" value="1"/>
</dbReference>
<evidence type="ECO:0000256" key="2">
    <source>
        <dbReference type="ARBA" id="ARBA00022485"/>
    </source>
</evidence>
<proteinExistence type="predicted"/>
<feature type="domain" description="Radical SAM core" evidence="7">
    <location>
        <begin position="25"/>
        <end position="240"/>
    </location>
</feature>
<organism evidence="8 9">
    <name type="scientific">candidate division CSSED10-310 bacterium</name>
    <dbReference type="NCBI Taxonomy" id="2855610"/>
    <lineage>
        <taxon>Bacteria</taxon>
        <taxon>Bacteria division CSSED10-310</taxon>
    </lineage>
</organism>
<sequence>MNALKKLDSLSKILIDYLNRRVRGRVLPVRLWLEPTNKCNLRCPICPQSADNKTPRGFMDKALFRKIIDEAKDFVYDINLSHRGESLFHEDIIDFISYAHQNGLRTRIHTNGTILTPELSRELILSGLDFLSFSFDGFDKYAYESSRVGARFEETLHNILTFLRIKQELNRKMPFTVIQIINTGTVPDSEFSEKRNNFVRYFDGLPLNKLYIKDPHNWGGNIKQETAEKLSQNQRYSPCTFCWYALTILWDGMVVPCPQDFFAQLQVGDLTTQSIKEIWRHSPLVNLRQKFVYQNIAGISPCEHCDRLFRRRLFGIPSVNMKEFLAEHMIGYKFLHNFYLKQWKKTGN</sequence>
<dbReference type="PROSITE" id="PS51918">
    <property type="entry name" value="RADICAL_SAM"/>
    <property type="match status" value="1"/>
</dbReference>
<evidence type="ECO:0000256" key="6">
    <source>
        <dbReference type="ARBA" id="ARBA00023014"/>
    </source>
</evidence>
<dbReference type="SFLD" id="SFLDS00029">
    <property type="entry name" value="Radical_SAM"/>
    <property type="match status" value="1"/>
</dbReference>
<protein>
    <submittedName>
        <fullName evidence="8">Radical SAM/SPASM domain-containing protein</fullName>
    </submittedName>
</protein>
<dbReference type="Gene3D" id="3.20.20.70">
    <property type="entry name" value="Aldolase class I"/>
    <property type="match status" value="1"/>
</dbReference>
<dbReference type="Pfam" id="PF04055">
    <property type="entry name" value="Radical_SAM"/>
    <property type="match status" value="1"/>
</dbReference>
<dbReference type="InterPro" id="IPR034391">
    <property type="entry name" value="AdoMet-like_SPASM_containing"/>
</dbReference>
<evidence type="ECO:0000313" key="8">
    <source>
        <dbReference type="EMBL" id="MFC1849673.1"/>
    </source>
</evidence>
<evidence type="ECO:0000256" key="3">
    <source>
        <dbReference type="ARBA" id="ARBA00022691"/>
    </source>
</evidence>
<evidence type="ECO:0000256" key="1">
    <source>
        <dbReference type="ARBA" id="ARBA00001966"/>
    </source>
</evidence>
<dbReference type="InterPro" id="IPR050377">
    <property type="entry name" value="Radical_SAM_PqqE_MftC-like"/>
</dbReference>